<dbReference type="GO" id="GO:0006508">
    <property type="term" value="P:proteolysis"/>
    <property type="evidence" value="ECO:0007669"/>
    <property type="project" value="TreeGrafter"/>
</dbReference>
<dbReference type="PANTHER" id="PTHR13723">
    <property type="entry name" value="ADAMTS A DISINTEGRIN AND METALLOPROTEASE WITH THROMBOSPONDIN MOTIFS PROTEASE"/>
    <property type="match status" value="1"/>
</dbReference>
<dbReference type="GO" id="GO:0004222">
    <property type="term" value="F:metalloendopeptidase activity"/>
    <property type="evidence" value="ECO:0007669"/>
    <property type="project" value="TreeGrafter"/>
</dbReference>
<dbReference type="PANTHER" id="PTHR13723:SF33">
    <property type="entry name" value="A DISINTEGRIN AND METALLOPROTEINASE WITH THROMBOSPONDIN MOTIFS 9"/>
    <property type="match status" value="1"/>
</dbReference>
<proteinExistence type="predicted"/>
<comment type="caution">
    <text evidence="1">The sequence shown here is derived from an EMBL/GenBank/DDBJ whole genome shotgun (WGS) entry which is preliminary data.</text>
</comment>
<gene>
    <name evidence="1" type="ORF">GDO81_018304</name>
</gene>
<reference evidence="1" key="1">
    <citation type="thesis" date="2020" institute="ProQuest LLC" country="789 East Eisenhower Parkway, Ann Arbor, MI, USA">
        <title>Comparative Genomics and Chromosome Evolution.</title>
        <authorList>
            <person name="Mudd A.B."/>
        </authorList>
    </citation>
    <scope>NUCLEOTIDE SEQUENCE</scope>
    <source>
        <strain evidence="1">237g6f4</strain>
        <tissue evidence="1">Blood</tissue>
    </source>
</reference>
<dbReference type="Proteomes" id="UP000824782">
    <property type="component" value="Unassembled WGS sequence"/>
</dbReference>
<dbReference type="EMBL" id="WNYA01000009">
    <property type="protein sequence ID" value="KAG8557044.1"/>
    <property type="molecule type" value="Genomic_DNA"/>
</dbReference>
<sequence length="126" mass="14538">MKFKSCNTEPCFKQKKDFREEQCSDFDGKHFNINGLPPNVRWVPKYSGILMKDRCKLFCRVAGSTAYYQLRDRVVDGTSCGPDTNDICVQGLCRGALYSRPDIKSSIDNNIQKKASHQRKNSFKMW</sequence>
<protein>
    <submittedName>
        <fullName evidence="1">Uncharacterized protein</fullName>
    </submittedName>
</protein>
<dbReference type="GO" id="GO:0030198">
    <property type="term" value="P:extracellular matrix organization"/>
    <property type="evidence" value="ECO:0007669"/>
    <property type="project" value="TreeGrafter"/>
</dbReference>
<dbReference type="AlphaFoldDB" id="A0AAV7A6H0"/>
<evidence type="ECO:0000313" key="2">
    <source>
        <dbReference type="Proteomes" id="UP000824782"/>
    </source>
</evidence>
<dbReference type="Gene3D" id="3.40.1620.60">
    <property type="match status" value="1"/>
</dbReference>
<keyword evidence="2" id="KW-1185">Reference proteome</keyword>
<organism evidence="1 2">
    <name type="scientific">Engystomops pustulosus</name>
    <name type="common">Tungara frog</name>
    <name type="synonym">Physalaemus pustulosus</name>
    <dbReference type="NCBI Taxonomy" id="76066"/>
    <lineage>
        <taxon>Eukaryota</taxon>
        <taxon>Metazoa</taxon>
        <taxon>Chordata</taxon>
        <taxon>Craniata</taxon>
        <taxon>Vertebrata</taxon>
        <taxon>Euteleostomi</taxon>
        <taxon>Amphibia</taxon>
        <taxon>Batrachia</taxon>
        <taxon>Anura</taxon>
        <taxon>Neobatrachia</taxon>
        <taxon>Hyloidea</taxon>
        <taxon>Leptodactylidae</taxon>
        <taxon>Leiuperinae</taxon>
        <taxon>Engystomops</taxon>
    </lineage>
</organism>
<name>A0AAV7A6H0_ENGPU</name>
<dbReference type="GO" id="GO:0031012">
    <property type="term" value="C:extracellular matrix"/>
    <property type="evidence" value="ECO:0007669"/>
    <property type="project" value="TreeGrafter"/>
</dbReference>
<dbReference type="InterPro" id="IPR050439">
    <property type="entry name" value="ADAMTS_ADAMTS-like"/>
</dbReference>
<accession>A0AAV7A6H0</accession>
<evidence type="ECO:0000313" key="1">
    <source>
        <dbReference type="EMBL" id="KAG8557044.1"/>
    </source>
</evidence>